<dbReference type="OrthoDB" id="4454541at2759"/>
<evidence type="ECO:0000313" key="8">
    <source>
        <dbReference type="EMBL" id="OAA64088.1"/>
    </source>
</evidence>
<accession>A0A167WQL7</accession>
<dbReference type="SUPFAM" id="SSF52047">
    <property type="entry name" value="RNI-like"/>
    <property type="match status" value="1"/>
</dbReference>
<gene>
    <name evidence="8" type="ORF">LEL_10608</name>
</gene>
<organism evidence="8 9">
    <name type="scientific">Akanthomyces lecanii RCEF 1005</name>
    <dbReference type="NCBI Taxonomy" id="1081108"/>
    <lineage>
        <taxon>Eukaryota</taxon>
        <taxon>Fungi</taxon>
        <taxon>Dikarya</taxon>
        <taxon>Ascomycota</taxon>
        <taxon>Pezizomycotina</taxon>
        <taxon>Sordariomycetes</taxon>
        <taxon>Hypocreomycetidae</taxon>
        <taxon>Hypocreales</taxon>
        <taxon>Cordycipitaceae</taxon>
        <taxon>Akanthomyces</taxon>
        <taxon>Cordyceps confragosa</taxon>
    </lineage>
</organism>
<dbReference type="Gene3D" id="3.80.10.10">
    <property type="entry name" value="Ribonuclease Inhibitor"/>
    <property type="match status" value="1"/>
</dbReference>
<evidence type="ECO:0000313" key="9">
    <source>
        <dbReference type="Proteomes" id="UP000076881"/>
    </source>
</evidence>
<dbReference type="AlphaFoldDB" id="A0A167WQL7"/>
<dbReference type="STRING" id="1081108.A0A167WQL7"/>
<keyword evidence="9" id="KW-1185">Reference proteome</keyword>
<keyword evidence="4" id="KW-0804">Transcription</keyword>
<dbReference type="CDD" id="cd09917">
    <property type="entry name" value="F-box_SF"/>
    <property type="match status" value="1"/>
</dbReference>
<reference evidence="8 9" key="1">
    <citation type="journal article" date="2016" name="Genome Biol. Evol.">
        <title>Divergent and convergent evolution of fungal pathogenicity.</title>
        <authorList>
            <person name="Shang Y."/>
            <person name="Xiao G."/>
            <person name="Zheng P."/>
            <person name="Cen K."/>
            <person name="Zhan S."/>
            <person name="Wang C."/>
        </authorList>
    </citation>
    <scope>NUCLEOTIDE SEQUENCE [LARGE SCALE GENOMIC DNA]</scope>
    <source>
        <strain evidence="8 9">RCEF 1005</strain>
    </source>
</reference>
<evidence type="ECO:0000256" key="5">
    <source>
        <dbReference type="ARBA" id="ARBA00023242"/>
    </source>
</evidence>
<dbReference type="PANTHER" id="PTHR31845">
    <property type="entry name" value="FINGER DOMAIN PROTEIN, PUTATIVE-RELATED"/>
    <property type="match status" value="1"/>
</dbReference>
<dbReference type="PANTHER" id="PTHR31845:SF33">
    <property type="entry name" value="ZN(II)2CYS6 TRANSCRIPTION FACTOR (EUROFUNG)"/>
    <property type="match status" value="1"/>
</dbReference>
<evidence type="ECO:0000256" key="4">
    <source>
        <dbReference type="ARBA" id="ARBA00023163"/>
    </source>
</evidence>
<dbReference type="SUPFAM" id="SSF81383">
    <property type="entry name" value="F-box domain"/>
    <property type="match status" value="1"/>
</dbReference>
<proteinExistence type="predicted"/>
<dbReference type="GO" id="GO:0005634">
    <property type="term" value="C:nucleus"/>
    <property type="evidence" value="ECO:0007669"/>
    <property type="project" value="UniProtKB-SubCell"/>
</dbReference>
<dbReference type="InterPro" id="IPR036047">
    <property type="entry name" value="F-box-like_dom_sf"/>
</dbReference>
<evidence type="ECO:0000259" key="7">
    <source>
        <dbReference type="Pfam" id="PF12937"/>
    </source>
</evidence>
<evidence type="ECO:0000256" key="2">
    <source>
        <dbReference type="ARBA" id="ARBA00023015"/>
    </source>
</evidence>
<dbReference type="GO" id="GO:0000981">
    <property type="term" value="F:DNA-binding transcription factor activity, RNA polymerase II-specific"/>
    <property type="evidence" value="ECO:0007669"/>
    <property type="project" value="TreeGrafter"/>
</dbReference>
<dbReference type="InterPro" id="IPR051089">
    <property type="entry name" value="prtT"/>
</dbReference>
<dbReference type="InterPro" id="IPR001810">
    <property type="entry name" value="F-box_dom"/>
</dbReference>
<sequence length="1078" mass="120958">MPPPFITGAYITGGYELEVPDCPVMRQALGIPELLRSIFEFLPQEGLVAAMCTCRYWFDMATDVHWSKVHVHYLNYVSWNRQQYYANKITTVSLRHVQARNAYVASKWLKFPRIRYAYFEADNTQSGQDQQFLFPYIGPGITQVAAHSFNLDSTFFDLLHQCLDLRSVAFGITPVRRFPDFDAVVGEQVDKILHEPSVNDLIAHESSAERIAAAKSMLKLIANRPKLHDVRLGYGTEYLVTKQLILACAKLRDLDLLCVSRPLSDPLATEIASITPSPFQEVTTLIITTQSYSIPKIAPLCPKLGSLQLSIRDAESGKLMPSLGTMTSLRTLLLDVPGTTKIKGEDMTWLSSLINLREFRLTFNKVQIPWLSPATQVGFGDNELRAMVSCWSQMEELSLPFGTGLTEKTFFALGHSCPKLRSLKIPQIEEFGPFVFEPLGEPLFPELQSMKLTRIIPGPPPQDAPEDFENWWEADEPDRTISKFMPVLHKHFPKLRSFDCPNPGGRNNFLWRSWDAVARDDADPDKRKPSPDTQPHGNFQGTDAPLVAVDDSASQRSSLAHREIQPPEVNLGFRRSRRSHFTTKVGQAPDFVSVGLITSEQADRYFSTFFDGCDHYVPVFDPGLDTVQSVRQRSSLLFGAICTVGCRVVCGTESRQWRLLNFHLKRMLGSVMSAPGGTTMETVQALLVRACYSAERSILVASAIRLAIDIGLPSAYDELIARISNNEASDTVALMCQARTWLHVLVLSHILHVDAGDMLTVRFAGDPRRARIILDDPRTTVLDRFLFAQVELNVLRANMHSSLSDRVYEDEEDILLLVQDSKIDIELWHGDWERILQQMTNVPPWIAVNLRVQKCWATTMALCRAVRIAGTDNVEFMSPAQRSILSMAKESLRLHLQTIISEPRSYLHNLKYAMDFVWAKCAFCYLLLLKLYILLPEENGSLNDDLIACGYILSRELSDAGGAGMMGISNSTAKMYLQLLQIGTEKFTGALQGRCAQSGDQVRVDDETHTEDRYSNATSEHDSFVPDQFVFEWDFPGLTLFSSSTTGVGWLDDILLSALNGGGDFYGFMEPALELGEG</sequence>
<keyword evidence="3" id="KW-0238">DNA-binding</keyword>
<dbReference type="InterPro" id="IPR032675">
    <property type="entry name" value="LRR_dom_sf"/>
</dbReference>
<feature type="compositionally biased region" description="Basic and acidic residues" evidence="6">
    <location>
        <begin position="520"/>
        <end position="530"/>
    </location>
</feature>
<keyword evidence="2" id="KW-0805">Transcription regulation</keyword>
<dbReference type="CDD" id="cd12148">
    <property type="entry name" value="fungal_TF_MHR"/>
    <property type="match status" value="1"/>
</dbReference>
<dbReference type="Proteomes" id="UP000076881">
    <property type="component" value="Unassembled WGS sequence"/>
</dbReference>
<protein>
    <submittedName>
        <fullName evidence="8">C6 zinc finger domain protein</fullName>
    </submittedName>
</protein>
<comment type="subcellular location">
    <subcellularLocation>
        <location evidence="1">Nucleus</location>
    </subcellularLocation>
</comment>
<keyword evidence="5" id="KW-0539">Nucleus</keyword>
<evidence type="ECO:0000256" key="6">
    <source>
        <dbReference type="SAM" id="MobiDB-lite"/>
    </source>
</evidence>
<feature type="region of interest" description="Disordered" evidence="6">
    <location>
        <begin position="520"/>
        <end position="544"/>
    </location>
</feature>
<dbReference type="EMBL" id="AZHF01000015">
    <property type="protein sequence ID" value="OAA64088.1"/>
    <property type="molecule type" value="Genomic_DNA"/>
</dbReference>
<name>A0A167WQL7_CORDF</name>
<evidence type="ECO:0000256" key="1">
    <source>
        <dbReference type="ARBA" id="ARBA00004123"/>
    </source>
</evidence>
<feature type="compositionally biased region" description="Polar residues" evidence="6">
    <location>
        <begin position="531"/>
        <end position="541"/>
    </location>
</feature>
<evidence type="ECO:0000256" key="3">
    <source>
        <dbReference type="ARBA" id="ARBA00023125"/>
    </source>
</evidence>
<comment type="caution">
    <text evidence="8">The sequence shown here is derived from an EMBL/GenBank/DDBJ whole genome shotgun (WGS) entry which is preliminary data.</text>
</comment>
<dbReference type="Pfam" id="PF12937">
    <property type="entry name" value="F-box-like"/>
    <property type="match status" value="1"/>
</dbReference>
<dbReference type="GO" id="GO:0000976">
    <property type="term" value="F:transcription cis-regulatory region binding"/>
    <property type="evidence" value="ECO:0007669"/>
    <property type="project" value="TreeGrafter"/>
</dbReference>
<feature type="domain" description="F-box" evidence="7">
    <location>
        <begin position="32"/>
        <end position="70"/>
    </location>
</feature>